<sequence length="88" mass="9748">MMNHEEHARRPFLKSPFGVVLIGFLVVGAFLMLAEHRAHIFTGNWFIWLLPLGCLVMHLFHGHGGHGGGSRDHDHGGPHHKDGRGDVA</sequence>
<evidence type="ECO:0000313" key="3">
    <source>
        <dbReference type="EMBL" id="TXL73127.1"/>
    </source>
</evidence>
<keyword evidence="4" id="KW-1185">Reference proteome</keyword>
<dbReference type="Proteomes" id="UP000321638">
    <property type="component" value="Unassembled WGS sequence"/>
</dbReference>
<keyword evidence="2" id="KW-0812">Transmembrane</keyword>
<protein>
    <submittedName>
        <fullName evidence="3">DUF2933 domain-containing protein</fullName>
    </submittedName>
</protein>
<dbReference type="AlphaFoldDB" id="A0A5C8PH14"/>
<comment type="caution">
    <text evidence="3">The sequence shown here is derived from an EMBL/GenBank/DDBJ whole genome shotgun (WGS) entry which is preliminary data.</text>
</comment>
<dbReference type="EMBL" id="VDUZ01000027">
    <property type="protein sequence ID" value="TXL73127.1"/>
    <property type="molecule type" value="Genomic_DNA"/>
</dbReference>
<keyword evidence="2" id="KW-1133">Transmembrane helix</keyword>
<accession>A0A5C8PH14</accession>
<evidence type="ECO:0000256" key="1">
    <source>
        <dbReference type="SAM" id="MobiDB-lite"/>
    </source>
</evidence>
<name>A0A5C8PH14_9HYPH</name>
<reference evidence="3 4" key="1">
    <citation type="submission" date="2019-06" db="EMBL/GenBank/DDBJ databases">
        <title>New taxonomy in bacterial strain CC-CFT640, isolated from vineyard.</title>
        <authorList>
            <person name="Lin S.-Y."/>
            <person name="Tsai C.-F."/>
            <person name="Young C.-C."/>
        </authorList>
    </citation>
    <scope>NUCLEOTIDE SEQUENCE [LARGE SCALE GENOMIC DNA]</scope>
    <source>
        <strain evidence="3 4">CC-CFT640</strain>
    </source>
</reference>
<feature type="compositionally biased region" description="Basic and acidic residues" evidence="1">
    <location>
        <begin position="69"/>
        <end position="88"/>
    </location>
</feature>
<dbReference type="InterPro" id="IPR021682">
    <property type="entry name" value="DUF2933"/>
</dbReference>
<evidence type="ECO:0000313" key="4">
    <source>
        <dbReference type="Proteomes" id="UP000321638"/>
    </source>
</evidence>
<keyword evidence="2" id="KW-0472">Membrane</keyword>
<feature type="transmembrane region" description="Helical" evidence="2">
    <location>
        <begin position="12"/>
        <end position="33"/>
    </location>
</feature>
<organism evidence="3 4">
    <name type="scientific">Vineibacter terrae</name>
    <dbReference type="NCBI Taxonomy" id="2586908"/>
    <lineage>
        <taxon>Bacteria</taxon>
        <taxon>Pseudomonadati</taxon>
        <taxon>Pseudomonadota</taxon>
        <taxon>Alphaproteobacteria</taxon>
        <taxon>Hyphomicrobiales</taxon>
        <taxon>Vineibacter</taxon>
    </lineage>
</organism>
<feature type="region of interest" description="Disordered" evidence="1">
    <location>
        <begin position="64"/>
        <end position="88"/>
    </location>
</feature>
<gene>
    <name evidence="3" type="ORF">FHP25_22090</name>
</gene>
<proteinExistence type="predicted"/>
<feature type="transmembrane region" description="Helical" evidence="2">
    <location>
        <begin position="45"/>
        <end position="61"/>
    </location>
</feature>
<dbReference type="Pfam" id="PF11666">
    <property type="entry name" value="DUF2933"/>
    <property type="match status" value="1"/>
</dbReference>
<evidence type="ECO:0000256" key="2">
    <source>
        <dbReference type="SAM" id="Phobius"/>
    </source>
</evidence>